<evidence type="ECO:0000259" key="4">
    <source>
        <dbReference type="Pfam" id="PF00535"/>
    </source>
</evidence>
<dbReference type="EMBL" id="JBHSCN010000005">
    <property type="protein sequence ID" value="MFC4243554.1"/>
    <property type="molecule type" value="Genomic_DNA"/>
</dbReference>
<organism evidence="5 6">
    <name type="scientific">Gryllotalpicola reticulitermitis</name>
    <dbReference type="NCBI Taxonomy" id="1184153"/>
    <lineage>
        <taxon>Bacteria</taxon>
        <taxon>Bacillati</taxon>
        <taxon>Actinomycetota</taxon>
        <taxon>Actinomycetes</taxon>
        <taxon>Micrococcales</taxon>
        <taxon>Microbacteriaceae</taxon>
        <taxon>Gryllotalpicola</taxon>
    </lineage>
</organism>
<sequence length="317" mass="34806">MALCTRNGASYLTEQLHSVFTQTVPVAELIVSDDDSSDGTVALAGRLAADAGVRMTLLENRPPLGVTKNFEQAVRHATGDLVALADQDDIWHPDKLERATAVFDDPSALLVHSDARLVGPDGEPLGSTMFEQLEVPDEELRLEESGRGFDAVLRRNLATGATVLFRRSLLERALPFPETWVHDEWLAAIAASYGGLRVLREPTVDYRLHGANQIGVEAPTLRRKVNRVVGEPRGDRNRVLALKFAELAARLAALDDVPDALKAAANDKAQFERVRARMPRARALRTASVTRLMIAGGYGRFASRGRFDILRDLLQRA</sequence>
<reference evidence="6" key="1">
    <citation type="journal article" date="2019" name="Int. J. Syst. Evol. Microbiol.">
        <title>The Global Catalogue of Microorganisms (GCM) 10K type strain sequencing project: providing services to taxonomists for standard genome sequencing and annotation.</title>
        <authorList>
            <consortium name="The Broad Institute Genomics Platform"/>
            <consortium name="The Broad Institute Genome Sequencing Center for Infectious Disease"/>
            <person name="Wu L."/>
            <person name="Ma J."/>
        </authorList>
    </citation>
    <scope>NUCLEOTIDE SEQUENCE [LARGE SCALE GENOMIC DNA]</scope>
    <source>
        <strain evidence="6">CGMCC 1.10363</strain>
    </source>
</reference>
<proteinExistence type="inferred from homology"/>
<evidence type="ECO:0000313" key="5">
    <source>
        <dbReference type="EMBL" id="MFC4243554.1"/>
    </source>
</evidence>
<dbReference type="Gene3D" id="3.90.550.10">
    <property type="entry name" value="Spore Coat Polysaccharide Biosynthesis Protein SpsA, Chain A"/>
    <property type="match status" value="1"/>
</dbReference>
<dbReference type="Pfam" id="PF00535">
    <property type="entry name" value="Glycos_transf_2"/>
    <property type="match status" value="1"/>
</dbReference>
<gene>
    <name evidence="5" type="ORF">ACFOYW_09220</name>
</gene>
<dbReference type="SUPFAM" id="SSF53448">
    <property type="entry name" value="Nucleotide-diphospho-sugar transferases"/>
    <property type="match status" value="1"/>
</dbReference>
<keyword evidence="6" id="KW-1185">Reference proteome</keyword>
<accession>A0ABV8Q877</accession>
<evidence type="ECO:0000256" key="1">
    <source>
        <dbReference type="ARBA" id="ARBA00006739"/>
    </source>
</evidence>
<dbReference type="InterPro" id="IPR001173">
    <property type="entry name" value="Glyco_trans_2-like"/>
</dbReference>
<comment type="caution">
    <text evidence="5">The sequence shown here is derived from an EMBL/GenBank/DDBJ whole genome shotgun (WGS) entry which is preliminary data.</text>
</comment>
<evidence type="ECO:0000256" key="3">
    <source>
        <dbReference type="ARBA" id="ARBA00022679"/>
    </source>
</evidence>
<dbReference type="InterPro" id="IPR050834">
    <property type="entry name" value="Glycosyltransf_2"/>
</dbReference>
<dbReference type="CDD" id="cd04196">
    <property type="entry name" value="GT_2_like_d"/>
    <property type="match status" value="1"/>
</dbReference>
<protein>
    <submittedName>
        <fullName evidence="5">Glycosyltransferase family 2 protein</fullName>
    </submittedName>
</protein>
<keyword evidence="3" id="KW-0808">Transferase</keyword>
<dbReference type="PANTHER" id="PTHR43685:SF5">
    <property type="entry name" value="GLYCOSYLTRANSFERASE EPSE-RELATED"/>
    <property type="match status" value="1"/>
</dbReference>
<name>A0ABV8Q877_9MICO</name>
<dbReference type="PANTHER" id="PTHR43685">
    <property type="entry name" value="GLYCOSYLTRANSFERASE"/>
    <property type="match status" value="1"/>
</dbReference>
<comment type="similarity">
    <text evidence="1">Belongs to the glycosyltransferase 2 family.</text>
</comment>
<evidence type="ECO:0000256" key="2">
    <source>
        <dbReference type="ARBA" id="ARBA00022676"/>
    </source>
</evidence>
<dbReference type="RefSeq" id="WP_390228634.1">
    <property type="nucleotide sequence ID" value="NZ_JBHSCN010000005.1"/>
</dbReference>
<dbReference type="InterPro" id="IPR029044">
    <property type="entry name" value="Nucleotide-diphossugar_trans"/>
</dbReference>
<feature type="domain" description="Glycosyltransferase 2-like" evidence="4">
    <location>
        <begin position="4"/>
        <end position="171"/>
    </location>
</feature>
<keyword evidence="2" id="KW-0328">Glycosyltransferase</keyword>
<evidence type="ECO:0000313" key="6">
    <source>
        <dbReference type="Proteomes" id="UP001595900"/>
    </source>
</evidence>
<dbReference type="Proteomes" id="UP001595900">
    <property type="component" value="Unassembled WGS sequence"/>
</dbReference>